<reference evidence="1" key="1">
    <citation type="submission" date="2018-05" db="EMBL/GenBank/DDBJ databases">
        <title>Draft genome of Mucuna pruriens seed.</title>
        <authorList>
            <person name="Nnadi N.E."/>
            <person name="Vos R."/>
            <person name="Hasami M.H."/>
            <person name="Devisetty U.K."/>
            <person name="Aguiy J.C."/>
        </authorList>
    </citation>
    <scope>NUCLEOTIDE SEQUENCE [LARGE SCALE GENOMIC DNA]</scope>
    <source>
        <strain evidence="1">JCA_2017</strain>
    </source>
</reference>
<dbReference type="InterPro" id="IPR039537">
    <property type="entry name" value="Retrotran_Ty1/copia-like"/>
</dbReference>
<gene>
    <name evidence="1" type="ORF">CR513_27623</name>
</gene>
<dbReference type="InterPro" id="IPR012337">
    <property type="entry name" value="RNaseH-like_sf"/>
</dbReference>
<dbReference type="Proteomes" id="UP000257109">
    <property type="component" value="Unassembled WGS sequence"/>
</dbReference>
<evidence type="ECO:0000313" key="2">
    <source>
        <dbReference type="Proteomes" id="UP000257109"/>
    </source>
</evidence>
<dbReference type="OrthoDB" id="7691805at2759"/>
<sequence length="109" mass="13096">MVKQHRINFDFGKNTITRILEYVHYDLWCYFQIESRGGCKYFLTFINDRSRIFGDEVLEKLKEKTMFETWTSKQVKTLIIDNILKFCNAPLNDFWNEEGIQPFKLVAKS</sequence>
<dbReference type="PANTHER" id="PTHR42648">
    <property type="entry name" value="TRANSPOSASE, PUTATIVE-RELATED"/>
    <property type="match status" value="1"/>
</dbReference>
<name>A0A371GIX0_MUCPR</name>
<keyword evidence="2" id="KW-1185">Reference proteome</keyword>
<proteinExistence type="predicted"/>
<organism evidence="1 2">
    <name type="scientific">Mucuna pruriens</name>
    <name type="common">Velvet bean</name>
    <name type="synonym">Dolichos pruriens</name>
    <dbReference type="NCBI Taxonomy" id="157652"/>
    <lineage>
        <taxon>Eukaryota</taxon>
        <taxon>Viridiplantae</taxon>
        <taxon>Streptophyta</taxon>
        <taxon>Embryophyta</taxon>
        <taxon>Tracheophyta</taxon>
        <taxon>Spermatophyta</taxon>
        <taxon>Magnoliopsida</taxon>
        <taxon>eudicotyledons</taxon>
        <taxon>Gunneridae</taxon>
        <taxon>Pentapetalae</taxon>
        <taxon>rosids</taxon>
        <taxon>fabids</taxon>
        <taxon>Fabales</taxon>
        <taxon>Fabaceae</taxon>
        <taxon>Papilionoideae</taxon>
        <taxon>50 kb inversion clade</taxon>
        <taxon>NPAAA clade</taxon>
        <taxon>indigoferoid/millettioid clade</taxon>
        <taxon>Phaseoleae</taxon>
        <taxon>Mucuna</taxon>
    </lineage>
</organism>
<dbReference type="SUPFAM" id="SSF53098">
    <property type="entry name" value="Ribonuclease H-like"/>
    <property type="match status" value="1"/>
</dbReference>
<dbReference type="AlphaFoldDB" id="A0A371GIX0"/>
<dbReference type="GO" id="GO:0003676">
    <property type="term" value="F:nucleic acid binding"/>
    <property type="evidence" value="ECO:0007669"/>
    <property type="project" value="InterPro"/>
</dbReference>
<dbReference type="EMBL" id="QJKJ01005384">
    <property type="protein sequence ID" value="RDX90508.1"/>
    <property type="molecule type" value="Genomic_DNA"/>
</dbReference>
<protein>
    <submittedName>
        <fullName evidence="1">Uncharacterized protein</fullName>
    </submittedName>
</protein>
<feature type="non-terminal residue" evidence="1">
    <location>
        <position position="109"/>
    </location>
</feature>
<dbReference type="InterPro" id="IPR036397">
    <property type="entry name" value="RNaseH_sf"/>
</dbReference>
<dbReference type="PANTHER" id="PTHR42648:SF31">
    <property type="entry name" value="RNA-DIRECTED DNA POLYMERASE"/>
    <property type="match status" value="1"/>
</dbReference>
<comment type="caution">
    <text evidence="1">The sequence shown here is derived from an EMBL/GenBank/DDBJ whole genome shotgun (WGS) entry which is preliminary data.</text>
</comment>
<accession>A0A371GIX0</accession>
<evidence type="ECO:0000313" key="1">
    <source>
        <dbReference type="EMBL" id="RDX90508.1"/>
    </source>
</evidence>
<dbReference type="Gene3D" id="3.30.420.10">
    <property type="entry name" value="Ribonuclease H-like superfamily/Ribonuclease H"/>
    <property type="match status" value="1"/>
</dbReference>